<evidence type="ECO:0000313" key="2">
    <source>
        <dbReference type="EMBL" id="PMP84137.1"/>
    </source>
</evidence>
<dbReference type="Proteomes" id="UP000236910">
    <property type="component" value="Unassembled WGS sequence"/>
</dbReference>
<feature type="domain" description="SLH" evidence="1">
    <location>
        <begin position="45"/>
        <end position="105"/>
    </location>
</feature>
<evidence type="ECO:0000313" key="3">
    <source>
        <dbReference type="Proteomes" id="UP000236910"/>
    </source>
</evidence>
<dbReference type="SUPFAM" id="SSF53850">
    <property type="entry name" value="Periplasmic binding protein-like II"/>
    <property type="match status" value="1"/>
</dbReference>
<gene>
    <name evidence="2" type="ORF">C0175_00635</name>
</gene>
<dbReference type="PANTHER" id="PTHR43308:SF5">
    <property type="entry name" value="S-LAYER PROTEIN _ PEPTIDOGLYCAN ENDO-BETA-N-ACETYLGLUCOSAMINIDASE"/>
    <property type="match status" value="1"/>
</dbReference>
<organism evidence="2 3">
    <name type="scientific">Caldisericum exile</name>
    <dbReference type="NCBI Taxonomy" id="693075"/>
    <lineage>
        <taxon>Bacteria</taxon>
        <taxon>Pseudomonadati</taxon>
        <taxon>Caldisericota/Cryosericota group</taxon>
        <taxon>Caldisericota</taxon>
        <taxon>Caldisericia</taxon>
        <taxon>Caldisericales</taxon>
        <taxon>Caldisericaceae</taxon>
        <taxon>Caldisericum</taxon>
    </lineage>
</organism>
<feature type="domain" description="SLH" evidence="1">
    <location>
        <begin position="106"/>
        <end position="169"/>
    </location>
</feature>
<dbReference type="PROSITE" id="PS51272">
    <property type="entry name" value="SLH"/>
    <property type="match status" value="2"/>
</dbReference>
<dbReference type="Gene3D" id="3.40.190.10">
    <property type="entry name" value="Periplasmic binding protein-like II"/>
    <property type="match status" value="1"/>
</dbReference>
<reference evidence="2 3" key="1">
    <citation type="submission" date="2018-01" db="EMBL/GenBank/DDBJ databases">
        <title>Metagenomic assembled genomes from two thermal pools in the Uzon Caldera, Kamchatka, Russia.</title>
        <authorList>
            <person name="Wilkins L."/>
            <person name="Ettinger C."/>
        </authorList>
    </citation>
    <scope>NUCLEOTIDE SEQUENCE [LARGE SCALE GENOMIC DNA]</scope>
    <source>
        <strain evidence="2">ARK-10</strain>
    </source>
</reference>
<dbReference type="InterPro" id="IPR051465">
    <property type="entry name" value="Cell_Envelope_Struct_Comp"/>
</dbReference>
<dbReference type="EMBL" id="PNIX01000035">
    <property type="protein sequence ID" value="PMP84137.1"/>
    <property type="molecule type" value="Genomic_DNA"/>
</dbReference>
<dbReference type="AlphaFoldDB" id="A0A2J6X9P0"/>
<dbReference type="PANTHER" id="PTHR43308">
    <property type="entry name" value="OUTER MEMBRANE PROTEIN ALPHA-RELATED"/>
    <property type="match status" value="1"/>
</dbReference>
<name>A0A2J6X9P0_9BACT</name>
<evidence type="ECO:0000259" key="1">
    <source>
        <dbReference type="PROSITE" id="PS51272"/>
    </source>
</evidence>
<dbReference type="Pfam" id="PF00395">
    <property type="entry name" value="SLH"/>
    <property type="match status" value="2"/>
</dbReference>
<feature type="non-terminal residue" evidence="2">
    <location>
        <position position="365"/>
    </location>
</feature>
<proteinExistence type="predicted"/>
<comment type="caution">
    <text evidence="2">The sequence shown here is derived from an EMBL/GenBank/DDBJ whole genome shotgun (WGS) entry which is preliminary data.</text>
</comment>
<protein>
    <recommendedName>
        <fullName evidence="1">SLH domain-containing protein</fullName>
    </recommendedName>
</protein>
<accession>A0A2J6X9P0</accession>
<dbReference type="InterPro" id="IPR001119">
    <property type="entry name" value="SLH_dom"/>
</dbReference>
<sequence length="365" mass="40613">MAKNFRKVCFKNLKEGGKSMKKVLVLLVAITMVITLFAVRPLGVNAAGFKDVGSDYWAKDQIDYLVSKGVIAGFPDGTFKPEDPVTREQFAKMICIAKKLSEYKPTTPTFKDVPKDRWSYGFIEAAVKAGYIKGYADGTFKPANSITRQELAVLGVRVLGKGAEAEAFKGEPIVWANDWKKIASWAAGAVTLAYRPDIQILTYHMKEGTVDPTMAATRAECAYAIYKIVVPPQAGGQVVIAQTQEPDALMSFATSMMAQRNIAMQYEDGLIMEFPNGTLTPRMALNVPNFKDGTWTTFTGPDGKTWMKTTYYLRKGVKWSDGVPVNYEQDIKFAVYDIYLSGKIEQIPTTDPYDKIDKIEFPNPY</sequence>